<dbReference type="Proteomes" id="UP000009234">
    <property type="component" value="Chromosome"/>
</dbReference>
<dbReference type="EMBL" id="CP002780">
    <property type="protein sequence ID" value="AEG59006.1"/>
    <property type="molecule type" value="Genomic_DNA"/>
</dbReference>
<sequence>MEKKINEEMEGYPENIKVAVGEHLKKHNNSKIIHTSKTEARIYKDQSKGVTTYKVFVEDGHSYIVFKCSENFLPDFEEVMKNTMTKDEINVFLDHSLEFENFTTVQQVAKKLDKIKQLASMAKKDNHPESYIEWELKNILKGKESIADR</sequence>
<accession>F6DTY8</accession>
<proteinExistence type="predicted"/>
<keyword evidence="2" id="KW-1185">Reference proteome</keyword>
<reference evidence="2" key="1">
    <citation type="submission" date="2011-05" db="EMBL/GenBank/DDBJ databases">
        <title>Complete sequence of Desulfotomaculum ruminis DSM 2154.</title>
        <authorList>
            <person name="Lucas S."/>
            <person name="Copeland A."/>
            <person name="Lapidus A."/>
            <person name="Cheng J.-F."/>
            <person name="Goodwin L."/>
            <person name="Pitluck S."/>
            <person name="Lu M."/>
            <person name="Detter J.C."/>
            <person name="Han C."/>
            <person name="Tapia R."/>
            <person name="Land M."/>
            <person name="Hauser L."/>
            <person name="Kyrpides N."/>
            <person name="Ivanova N."/>
            <person name="Mikhailova N."/>
            <person name="Pagani I."/>
            <person name="Stams A.J.M."/>
            <person name="Plugge C.M."/>
            <person name="Muyzer G."/>
            <person name="Kuever J."/>
            <person name="Parshina S.N."/>
            <person name="Ivanova A.E."/>
            <person name="Nazina T.N."/>
            <person name="Brambilla E."/>
            <person name="Spring S."/>
            <person name="Klenk H.-P."/>
            <person name="Woyke T."/>
        </authorList>
    </citation>
    <scope>NUCLEOTIDE SEQUENCE [LARGE SCALE GENOMIC DNA]</scope>
    <source>
        <strain evidence="2">ATCC 23193 / DSM 2154 / NCIB 8452 / DL</strain>
    </source>
</reference>
<gene>
    <name evidence="1" type="ordered locus">Desru_0723</name>
</gene>
<dbReference type="KEGG" id="dru:Desru_0723"/>
<evidence type="ECO:0000313" key="2">
    <source>
        <dbReference type="Proteomes" id="UP000009234"/>
    </source>
</evidence>
<reference evidence="1 2" key="2">
    <citation type="journal article" date="2012" name="Stand. Genomic Sci.">
        <title>Complete genome sequence of the sulfate-reducing firmicute Desulfotomaculum ruminis type strain (DL(T)).</title>
        <authorList>
            <person name="Spring S."/>
            <person name="Visser M."/>
            <person name="Lu M."/>
            <person name="Copeland A."/>
            <person name="Lapidus A."/>
            <person name="Lucas S."/>
            <person name="Cheng J.F."/>
            <person name="Han C."/>
            <person name="Tapia R."/>
            <person name="Goodwin L.A."/>
            <person name="Pitluck S."/>
            <person name="Ivanova N."/>
            <person name="Land M."/>
            <person name="Hauser L."/>
            <person name="Larimer F."/>
            <person name="Rohde M."/>
            <person name="Goker M."/>
            <person name="Detter J.C."/>
            <person name="Kyrpides N.C."/>
            <person name="Woyke T."/>
            <person name="Schaap P.J."/>
            <person name="Plugge C.M."/>
            <person name="Muyzer G."/>
            <person name="Kuever J."/>
            <person name="Pereira I.A."/>
            <person name="Parshina S.N."/>
            <person name="Bernier-Latmani R."/>
            <person name="Stams A.J."/>
            <person name="Klenk H.P."/>
        </authorList>
    </citation>
    <scope>NUCLEOTIDE SEQUENCE [LARGE SCALE GENOMIC DNA]</scope>
    <source>
        <strain evidence="2">ATCC 23193 / DSM 2154 / NCIB 8452 / DL</strain>
    </source>
</reference>
<dbReference type="HOGENOM" id="CLU_1746707_0_0_9"/>
<protein>
    <submittedName>
        <fullName evidence="1">Uncharacterized protein</fullName>
    </submittedName>
</protein>
<evidence type="ECO:0000313" key="1">
    <source>
        <dbReference type="EMBL" id="AEG59006.1"/>
    </source>
</evidence>
<name>F6DTY8_DESRL</name>
<dbReference type="AlphaFoldDB" id="F6DTY8"/>
<organism evidence="1 2">
    <name type="scientific">Desulforamulus ruminis (strain ATCC 23193 / DSM 2154 / NCIMB 8452 / DL)</name>
    <name type="common">Desulfotomaculum ruminis</name>
    <dbReference type="NCBI Taxonomy" id="696281"/>
    <lineage>
        <taxon>Bacteria</taxon>
        <taxon>Bacillati</taxon>
        <taxon>Bacillota</taxon>
        <taxon>Clostridia</taxon>
        <taxon>Eubacteriales</taxon>
        <taxon>Peptococcaceae</taxon>
        <taxon>Desulforamulus</taxon>
    </lineage>
</organism>
<dbReference type="RefSeq" id="WP_013840780.1">
    <property type="nucleotide sequence ID" value="NC_015589.1"/>
</dbReference>